<dbReference type="EMBL" id="VOHS01000092">
    <property type="protein sequence ID" value="TWV89103.1"/>
    <property type="molecule type" value="Genomic_DNA"/>
</dbReference>
<comment type="caution">
    <text evidence="1">The sequence shown here is derived from an EMBL/GenBank/DDBJ whole genome shotgun (WGS) entry which is preliminary data.</text>
</comment>
<dbReference type="AlphaFoldDB" id="A0A5C6LK76"/>
<keyword evidence="2" id="KW-1185">Reference proteome</keyword>
<dbReference type="OrthoDB" id="9912043at2"/>
<evidence type="ECO:0000313" key="2">
    <source>
        <dbReference type="Proteomes" id="UP000318815"/>
    </source>
</evidence>
<organism evidence="1 2">
    <name type="scientific">Chitinophaga pinensis</name>
    <dbReference type="NCBI Taxonomy" id="79329"/>
    <lineage>
        <taxon>Bacteria</taxon>
        <taxon>Pseudomonadati</taxon>
        <taxon>Bacteroidota</taxon>
        <taxon>Chitinophagia</taxon>
        <taxon>Chitinophagales</taxon>
        <taxon>Chitinophagaceae</taxon>
        <taxon>Chitinophaga</taxon>
    </lineage>
</organism>
<name>A0A5C6LK76_9BACT</name>
<protein>
    <submittedName>
        <fullName evidence="1">Uncharacterized protein</fullName>
    </submittedName>
</protein>
<dbReference type="Proteomes" id="UP000318815">
    <property type="component" value="Unassembled WGS sequence"/>
</dbReference>
<sequence length="145" mass="15696">MKSTAWDQQQLPQPEGFAGTVRTIAERITDPIIRIAAIPGAFIPGVGTALDKLKEAFGVNLSVSTPSFPLSLAPLEGSPPPLTARDGKRPVFVDGMKVSFTISHNRKGNEQIVLEHVDICLLDIQKGPDPFLSLRQMLMPLSEPV</sequence>
<dbReference type="RefSeq" id="WP_146308603.1">
    <property type="nucleotide sequence ID" value="NZ_VOHS01000092.1"/>
</dbReference>
<evidence type="ECO:0000313" key="1">
    <source>
        <dbReference type="EMBL" id="TWV89103.1"/>
    </source>
</evidence>
<reference evidence="1 2" key="1">
    <citation type="submission" date="2019-08" db="EMBL/GenBank/DDBJ databases">
        <title>Whole genome sequencing of chitin degrading bacteria Chitinophaga pinensis YS16.</title>
        <authorList>
            <person name="Singh R.P."/>
            <person name="Manchanda G."/>
            <person name="Maurya I.K."/>
            <person name="Joshi N.K."/>
            <person name="Srivastava A.K."/>
        </authorList>
    </citation>
    <scope>NUCLEOTIDE SEQUENCE [LARGE SCALE GENOMIC DNA]</scope>
    <source>
        <strain evidence="1 2">YS-16</strain>
    </source>
</reference>
<accession>A0A5C6LK76</accession>
<proteinExistence type="predicted"/>
<gene>
    <name evidence="1" type="ORF">FEF09_30175</name>
</gene>